<name>A0ABW1T3G6_9ACTN</name>
<dbReference type="RefSeq" id="WP_386768436.1">
    <property type="nucleotide sequence ID" value="NZ_JBHSTI010000009.1"/>
</dbReference>
<gene>
    <name evidence="2" type="ORF">ACFQGU_15495</name>
</gene>
<dbReference type="EMBL" id="JBHSTI010000009">
    <property type="protein sequence ID" value="MFC6239283.1"/>
    <property type="molecule type" value="Genomic_DNA"/>
</dbReference>
<dbReference type="Gene3D" id="3.10.450.50">
    <property type="match status" value="1"/>
</dbReference>
<sequence length="196" mass="22039">MDDRQAIAELLAKQQIVDAMARYARGIDRRDEALVRSAYHEDSIDNHGYGNDSSGWGLAAKVRTDGTGFPVEWYSTTHMLGQHHIEVDGDRAVSEVYFESVSRLRDPEGREWRITCSGRYLDRWTRRDGQFRISERTVVYDGEVHTEPVLANWPGPDPAVPKGVWGGESIPVDAVKATAMGTAGEDDPSYRLFRRG</sequence>
<evidence type="ECO:0000313" key="3">
    <source>
        <dbReference type="Proteomes" id="UP001596138"/>
    </source>
</evidence>
<dbReference type="CDD" id="cd00531">
    <property type="entry name" value="NTF2_like"/>
    <property type="match status" value="1"/>
</dbReference>
<dbReference type="SUPFAM" id="SSF54427">
    <property type="entry name" value="NTF2-like"/>
    <property type="match status" value="1"/>
</dbReference>
<keyword evidence="3" id="KW-1185">Reference proteome</keyword>
<proteinExistence type="predicted"/>
<evidence type="ECO:0000313" key="2">
    <source>
        <dbReference type="EMBL" id="MFC6239283.1"/>
    </source>
</evidence>
<organism evidence="2 3">
    <name type="scientific">Longivirga aurantiaca</name>
    <dbReference type="NCBI Taxonomy" id="1837743"/>
    <lineage>
        <taxon>Bacteria</taxon>
        <taxon>Bacillati</taxon>
        <taxon>Actinomycetota</taxon>
        <taxon>Actinomycetes</taxon>
        <taxon>Sporichthyales</taxon>
        <taxon>Sporichthyaceae</taxon>
        <taxon>Longivirga</taxon>
    </lineage>
</organism>
<protein>
    <submittedName>
        <fullName evidence="2">Nuclear transport factor 2 family protein</fullName>
    </submittedName>
</protein>
<dbReference type="Pfam" id="PF13577">
    <property type="entry name" value="SnoaL_4"/>
    <property type="match status" value="1"/>
</dbReference>
<dbReference type="InterPro" id="IPR032710">
    <property type="entry name" value="NTF2-like_dom_sf"/>
</dbReference>
<feature type="domain" description="SnoaL-like" evidence="1">
    <location>
        <begin position="9"/>
        <end position="137"/>
    </location>
</feature>
<comment type="caution">
    <text evidence="2">The sequence shown here is derived from an EMBL/GenBank/DDBJ whole genome shotgun (WGS) entry which is preliminary data.</text>
</comment>
<accession>A0ABW1T3G6</accession>
<evidence type="ECO:0000259" key="1">
    <source>
        <dbReference type="Pfam" id="PF13577"/>
    </source>
</evidence>
<reference evidence="3" key="1">
    <citation type="journal article" date="2019" name="Int. J. Syst. Evol. Microbiol.">
        <title>The Global Catalogue of Microorganisms (GCM) 10K type strain sequencing project: providing services to taxonomists for standard genome sequencing and annotation.</title>
        <authorList>
            <consortium name="The Broad Institute Genomics Platform"/>
            <consortium name="The Broad Institute Genome Sequencing Center for Infectious Disease"/>
            <person name="Wu L."/>
            <person name="Ma J."/>
        </authorList>
    </citation>
    <scope>NUCLEOTIDE SEQUENCE [LARGE SCALE GENOMIC DNA]</scope>
    <source>
        <strain evidence="3">CGMCC 4.7317</strain>
    </source>
</reference>
<dbReference type="InterPro" id="IPR037401">
    <property type="entry name" value="SnoaL-like"/>
</dbReference>
<dbReference type="Proteomes" id="UP001596138">
    <property type="component" value="Unassembled WGS sequence"/>
</dbReference>